<dbReference type="GO" id="GO:0042626">
    <property type="term" value="F:ATPase-coupled transmembrane transporter activity"/>
    <property type="evidence" value="ECO:0007669"/>
    <property type="project" value="TreeGrafter"/>
</dbReference>
<proteinExistence type="inferred from homology"/>
<dbReference type="PANTHER" id="PTHR43553:SF24">
    <property type="entry name" value="ENERGY-COUPLING FACTOR TRANSPORTER ATP-BINDING PROTEIN ECFA1"/>
    <property type="match status" value="1"/>
</dbReference>
<evidence type="ECO:0000256" key="2">
    <source>
        <dbReference type="ARBA" id="ARBA00005417"/>
    </source>
</evidence>
<keyword evidence="5" id="KW-0547">Nucleotide-binding</keyword>
<dbReference type="GO" id="GO:0005524">
    <property type="term" value="F:ATP binding"/>
    <property type="evidence" value="ECO:0007669"/>
    <property type="project" value="UniProtKB-KW"/>
</dbReference>
<dbReference type="PROSITE" id="PS50893">
    <property type="entry name" value="ABC_TRANSPORTER_2"/>
    <property type="match status" value="1"/>
</dbReference>
<dbReference type="STRING" id="1798371.A2W14_03980"/>
<organism evidence="10 11">
    <name type="scientific">Candidatus Gottesmanbacteria bacterium RBG_16_37_8</name>
    <dbReference type="NCBI Taxonomy" id="1798371"/>
    <lineage>
        <taxon>Bacteria</taxon>
        <taxon>Candidatus Gottesmaniibacteriota</taxon>
    </lineage>
</organism>
<keyword evidence="7" id="KW-1278">Translocase</keyword>
<comment type="similarity">
    <text evidence="2">Belongs to the ABC transporter superfamily.</text>
</comment>
<evidence type="ECO:0000256" key="5">
    <source>
        <dbReference type="ARBA" id="ARBA00022741"/>
    </source>
</evidence>
<evidence type="ECO:0000256" key="4">
    <source>
        <dbReference type="ARBA" id="ARBA00022475"/>
    </source>
</evidence>
<evidence type="ECO:0000259" key="9">
    <source>
        <dbReference type="PROSITE" id="PS50893"/>
    </source>
</evidence>
<keyword evidence="3" id="KW-0813">Transport</keyword>
<name>A0A1F5YU13_9BACT</name>
<feature type="domain" description="ABC transporter" evidence="9">
    <location>
        <begin position="5"/>
        <end position="241"/>
    </location>
</feature>
<dbReference type="InterPro" id="IPR027417">
    <property type="entry name" value="P-loop_NTPase"/>
</dbReference>
<evidence type="ECO:0000256" key="7">
    <source>
        <dbReference type="ARBA" id="ARBA00022967"/>
    </source>
</evidence>
<dbReference type="InterPro" id="IPR015856">
    <property type="entry name" value="ABC_transpr_CbiO/EcfA_su"/>
</dbReference>
<dbReference type="AlphaFoldDB" id="A0A1F5YU13"/>
<keyword evidence="6" id="KW-0067">ATP-binding</keyword>
<dbReference type="Gene3D" id="3.40.50.300">
    <property type="entry name" value="P-loop containing nucleotide triphosphate hydrolases"/>
    <property type="match status" value="1"/>
</dbReference>
<comment type="subcellular location">
    <subcellularLocation>
        <location evidence="1">Cell membrane</location>
    </subcellularLocation>
</comment>
<dbReference type="Pfam" id="PF00005">
    <property type="entry name" value="ABC_tran"/>
    <property type="match status" value="1"/>
</dbReference>
<dbReference type="FunFam" id="3.40.50.300:FF:000224">
    <property type="entry name" value="Energy-coupling factor transporter ATP-binding protein EcfA"/>
    <property type="match status" value="1"/>
</dbReference>
<dbReference type="GO" id="GO:0016887">
    <property type="term" value="F:ATP hydrolysis activity"/>
    <property type="evidence" value="ECO:0007669"/>
    <property type="project" value="InterPro"/>
</dbReference>
<dbReference type="InterPro" id="IPR017871">
    <property type="entry name" value="ABC_transporter-like_CS"/>
</dbReference>
<dbReference type="SUPFAM" id="SSF52540">
    <property type="entry name" value="P-loop containing nucleoside triphosphate hydrolases"/>
    <property type="match status" value="1"/>
</dbReference>
<dbReference type="Proteomes" id="UP000176665">
    <property type="component" value="Unassembled WGS sequence"/>
</dbReference>
<gene>
    <name evidence="10" type="ORF">A2W14_03980</name>
</gene>
<dbReference type="InterPro" id="IPR050095">
    <property type="entry name" value="ECF_ABC_transporter_ATP-bd"/>
</dbReference>
<keyword evidence="8" id="KW-0472">Membrane</keyword>
<evidence type="ECO:0000256" key="6">
    <source>
        <dbReference type="ARBA" id="ARBA00022840"/>
    </source>
</evidence>
<evidence type="ECO:0000313" key="10">
    <source>
        <dbReference type="EMBL" id="OGG03701.1"/>
    </source>
</evidence>
<keyword evidence="4" id="KW-1003">Cell membrane</keyword>
<dbReference type="PROSITE" id="PS00211">
    <property type="entry name" value="ABC_TRANSPORTER_1"/>
    <property type="match status" value="1"/>
</dbReference>
<evidence type="ECO:0000256" key="1">
    <source>
        <dbReference type="ARBA" id="ARBA00004236"/>
    </source>
</evidence>
<protein>
    <recommendedName>
        <fullName evidence="9">ABC transporter domain-containing protein</fullName>
    </recommendedName>
</protein>
<reference evidence="10 11" key="1">
    <citation type="journal article" date="2016" name="Nat. Commun.">
        <title>Thousands of microbial genomes shed light on interconnected biogeochemical processes in an aquifer system.</title>
        <authorList>
            <person name="Anantharaman K."/>
            <person name="Brown C.T."/>
            <person name="Hug L.A."/>
            <person name="Sharon I."/>
            <person name="Castelle C.J."/>
            <person name="Probst A.J."/>
            <person name="Thomas B.C."/>
            <person name="Singh A."/>
            <person name="Wilkins M.J."/>
            <person name="Karaoz U."/>
            <person name="Brodie E.L."/>
            <person name="Williams K.H."/>
            <person name="Hubbard S.S."/>
            <person name="Banfield J.F."/>
        </authorList>
    </citation>
    <scope>NUCLEOTIDE SEQUENCE [LARGE SCALE GENOMIC DNA]</scope>
</reference>
<evidence type="ECO:0000313" key="11">
    <source>
        <dbReference type="Proteomes" id="UP000176665"/>
    </source>
</evidence>
<sequence length="247" mass="27637">MDKGILLQRVSFAYHKNIAVLSDINYVIAKGDFVGISGINGSGKSTFTYLLNGIIPHQIAGILDGRILVDGRDTQTAKTADIATKVGLVFQNPDLTLFNLTVEEEIAFGLTNLKYPDIGRRVKEALKMVAIKGFEKKDPQSLSVGEKQKVSLAAVLAMDTDYIILDEPTAMLDYKSSVELYKILRELNRRKKTIIVVEHDTDFLWKFSRQIMILDQGRIKTTGNTKEILSKFDLLDSLGIKRPNINF</sequence>
<evidence type="ECO:0000256" key="8">
    <source>
        <dbReference type="ARBA" id="ARBA00023136"/>
    </source>
</evidence>
<dbReference type="CDD" id="cd03225">
    <property type="entry name" value="ABC_cobalt_CbiO_domain1"/>
    <property type="match status" value="1"/>
</dbReference>
<dbReference type="InterPro" id="IPR003439">
    <property type="entry name" value="ABC_transporter-like_ATP-bd"/>
</dbReference>
<dbReference type="PANTHER" id="PTHR43553">
    <property type="entry name" value="HEAVY METAL TRANSPORTER"/>
    <property type="match status" value="1"/>
</dbReference>
<dbReference type="SMART" id="SM00382">
    <property type="entry name" value="AAA"/>
    <property type="match status" value="1"/>
</dbReference>
<accession>A0A1F5YU13</accession>
<dbReference type="GO" id="GO:0043190">
    <property type="term" value="C:ATP-binding cassette (ABC) transporter complex"/>
    <property type="evidence" value="ECO:0007669"/>
    <property type="project" value="TreeGrafter"/>
</dbReference>
<evidence type="ECO:0000256" key="3">
    <source>
        <dbReference type="ARBA" id="ARBA00022448"/>
    </source>
</evidence>
<comment type="caution">
    <text evidence="10">The sequence shown here is derived from an EMBL/GenBank/DDBJ whole genome shotgun (WGS) entry which is preliminary data.</text>
</comment>
<dbReference type="InterPro" id="IPR003593">
    <property type="entry name" value="AAA+_ATPase"/>
</dbReference>
<dbReference type="EMBL" id="MFJA01000015">
    <property type="protein sequence ID" value="OGG03701.1"/>
    <property type="molecule type" value="Genomic_DNA"/>
</dbReference>